<keyword evidence="1" id="KW-1133">Transmembrane helix</keyword>
<reference evidence="2" key="1">
    <citation type="submission" date="2024-03" db="EMBL/GenBank/DDBJ databases">
        <title>WGS assembly of Saponaria officinalis var. Norfolk2.</title>
        <authorList>
            <person name="Jenkins J."/>
            <person name="Shu S."/>
            <person name="Grimwood J."/>
            <person name="Barry K."/>
            <person name="Goodstein D."/>
            <person name="Schmutz J."/>
            <person name="Leebens-Mack J."/>
            <person name="Osbourn A."/>
        </authorList>
    </citation>
    <scope>NUCLEOTIDE SEQUENCE [LARGE SCALE GENOMIC DNA]</scope>
    <source>
        <strain evidence="2">JIC</strain>
    </source>
</reference>
<dbReference type="AlphaFoldDB" id="A0AAW1LHM3"/>
<evidence type="ECO:0000313" key="3">
    <source>
        <dbReference type="Proteomes" id="UP001443914"/>
    </source>
</evidence>
<evidence type="ECO:0000256" key="1">
    <source>
        <dbReference type="SAM" id="Phobius"/>
    </source>
</evidence>
<comment type="caution">
    <text evidence="2">The sequence shown here is derived from an EMBL/GenBank/DDBJ whole genome shotgun (WGS) entry which is preliminary data.</text>
</comment>
<evidence type="ECO:0000313" key="2">
    <source>
        <dbReference type="EMBL" id="KAK9733285.1"/>
    </source>
</evidence>
<proteinExistence type="predicted"/>
<organism evidence="2 3">
    <name type="scientific">Saponaria officinalis</name>
    <name type="common">Common soapwort</name>
    <name type="synonym">Lychnis saponaria</name>
    <dbReference type="NCBI Taxonomy" id="3572"/>
    <lineage>
        <taxon>Eukaryota</taxon>
        <taxon>Viridiplantae</taxon>
        <taxon>Streptophyta</taxon>
        <taxon>Embryophyta</taxon>
        <taxon>Tracheophyta</taxon>
        <taxon>Spermatophyta</taxon>
        <taxon>Magnoliopsida</taxon>
        <taxon>eudicotyledons</taxon>
        <taxon>Gunneridae</taxon>
        <taxon>Pentapetalae</taxon>
        <taxon>Caryophyllales</taxon>
        <taxon>Caryophyllaceae</taxon>
        <taxon>Caryophylleae</taxon>
        <taxon>Saponaria</taxon>
    </lineage>
</organism>
<feature type="transmembrane region" description="Helical" evidence="1">
    <location>
        <begin position="94"/>
        <end position="112"/>
    </location>
</feature>
<feature type="transmembrane region" description="Helical" evidence="1">
    <location>
        <begin position="36"/>
        <end position="55"/>
    </location>
</feature>
<protein>
    <submittedName>
        <fullName evidence="2">Uncharacterized protein</fullName>
    </submittedName>
</protein>
<keyword evidence="1" id="KW-0472">Membrane</keyword>
<dbReference type="EMBL" id="JBDFQZ010000004">
    <property type="protein sequence ID" value="KAK9733285.1"/>
    <property type="molecule type" value="Genomic_DNA"/>
</dbReference>
<dbReference type="Proteomes" id="UP001443914">
    <property type="component" value="Unassembled WGS sequence"/>
</dbReference>
<feature type="transmembrane region" description="Helical" evidence="1">
    <location>
        <begin position="6"/>
        <end position="24"/>
    </location>
</feature>
<sequence length="113" mass="13054">MAIDLLILPHTFTPSSLFHFIAFFTHSICHLLKFSLIMFSMFLYMLYVCCTPLFASSKFFPGHIPSTAAFEPESCTTILLDVETFWVYNDNKQAIHPSVFALIVGYRTAIWYR</sequence>
<name>A0AAW1LHM3_SAPOF</name>
<keyword evidence="3" id="KW-1185">Reference proteome</keyword>
<accession>A0AAW1LHM3</accession>
<keyword evidence="1" id="KW-0812">Transmembrane</keyword>
<gene>
    <name evidence="2" type="ORF">RND81_04G057200</name>
</gene>